<comment type="caution">
    <text evidence="1">The sequence shown here is derived from an EMBL/GenBank/DDBJ whole genome shotgun (WGS) entry which is preliminary data.</text>
</comment>
<dbReference type="EMBL" id="JASBWS010000115">
    <property type="protein sequence ID" value="KAJ9096227.1"/>
    <property type="molecule type" value="Genomic_DNA"/>
</dbReference>
<organism evidence="1 2">
    <name type="scientific">Naganishia adeliensis</name>
    <dbReference type="NCBI Taxonomy" id="92952"/>
    <lineage>
        <taxon>Eukaryota</taxon>
        <taxon>Fungi</taxon>
        <taxon>Dikarya</taxon>
        <taxon>Basidiomycota</taxon>
        <taxon>Agaricomycotina</taxon>
        <taxon>Tremellomycetes</taxon>
        <taxon>Filobasidiales</taxon>
        <taxon>Filobasidiaceae</taxon>
        <taxon>Naganishia</taxon>
    </lineage>
</organism>
<protein>
    <submittedName>
        <fullName evidence="1">Uncharacterized protein</fullName>
    </submittedName>
</protein>
<gene>
    <name evidence="1" type="ORF">QFC20_006471</name>
</gene>
<name>A0ACC2VCD6_9TREE</name>
<reference evidence="1" key="1">
    <citation type="submission" date="2023-04" db="EMBL/GenBank/DDBJ databases">
        <title>Draft Genome sequencing of Naganishia species isolated from polar environments using Oxford Nanopore Technology.</title>
        <authorList>
            <person name="Leo P."/>
            <person name="Venkateswaran K."/>
        </authorList>
    </citation>
    <scope>NUCLEOTIDE SEQUENCE</scope>
    <source>
        <strain evidence="1">MNA-CCFEE 5262</strain>
    </source>
</reference>
<accession>A0ACC2VCD6</accession>
<sequence>MASDQRTSSVATGPRRADPPRRLDLDLGNPLAGPATRDLAQRAADTSYDSDEHDTPEERTPMHPSFQNGSGDFISSGPQPGHATRPSIDETNAASKYFPTMPSASTLHTSANPLDTGHTTDSDALARAQTNFSAHSRTPLNEPAPGFPGVDENGRIHATDYATPSASGTVTPERHGKAQHVHYPPSVDPAQYYTTVPLDGQDAAGYNMHMDEKNGTAGSGSSAKKRGVLFGGAKRWSQGGQKDVELAGEKPPHFRQASWDMLRGRGSRPSSVIGGSGANTPAGGRSGSATPRVEWEGFDFNTANSSVEQLRFAEGDVGKSKASKE</sequence>
<evidence type="ECO:0000313" key="2">
    <source>
        <dbReference type="Proteomes" id="UP001230649"/>
    </source>
</evidence>
<keyword evidence="2" id="KW-1185">Reference proteome</keyword>
<dbReference type="Proteomes" id="UP001230649">
    <property type="component" value="Unassembled WGS sequence"/>
</dbReference>
<proteinExistence type="predicted"/>
<evidence type="ECO:0000313" key="1">
    <source>
        <dbReference type="EMBL" id="KAJ9096227.1"/>
    </source>
</evidence>